<evidence type="ECO:0000256" key="2">
    <source>
        <dbReference type="ARBA" id="ARBA00022490"/>
    </source>
</evidence>
<dbReference type="InterPro" id="IPR050181">
    <property type="entry name" value="Cold_shock_domain"/>
</dbReference>
<organism evidence="4 5">
    <name type="scientific">Spartinivicinus marinus</name>
    <dbReference type="NCBI Taxonomy" id="2994442"/>
    <lineage>
        <taxon>Bacteria</taxon>
        <taxon>Pseudomonadati</taxon>
        <taxon>Pseudomonadota</taxon>
        <taxon>Gammaproteobacteria</taxon>
        <taxon>Oceanospirillales</taxon>
        <taxon>Zooshikellaceae</taxon>
        <taxon>Spartinivicinus</taxon>
    </lineage>
</organism>
<evidence type="ECO:0000256" key="1">
    <source>
        <dbReference type="ARBA" id="ARBA00004496"/>
    </source>
</evidence>
<comment type="caution">
    <text evidence="4">The sequence shown here is derived from an EMBL/GenBank/DDBJ whole genome shotgun (WGS) entry which is preliminary data.</text>
</comment>
<protein>
    <submittedName>
        <fullName evidence="4">Cold-shock protein</fullName>
    </submittedName>
</protein>
<evidence type="ECO:0000313" key="5">
    <source>
        <dbReference type="Proteomes" id="UP000569732"/>
    </source>
</evidence>
<dbReference type="PANTHER" id="PTHR11544">
    <property type="entry name" value="COLD SHOCK DOMAIN CONTAINING PROTEINS"/>
    <property type="match status" value="1"/>
</dbReference>
<dbReference type="InterPro" id="IPR002059">
    <property type="entry name" value="CSP_DNA-bd"/>
</dbReference>
<dbReference type="InterPro" id="IPR012340">
    <property type="entry name" value="NA-bd_OB-fold"/>
</dbReference>
<dbReference type="PROSITE" id="PS51857">
    <property type="entry name" value="CSD_2"/>
    <property type="match status" value="1"/>
</dbReference>
<dbReference type="CDD" id="cd04458">
    <property type="entry name" value="CSP_CDS"/>
    <property type="match status" value="1"/>
</dbReference>
<dbReference type="InterPro" id="IPR011129">
    <property type="entry name" value="CSD"/>
</dbReference>
<accession>A0A853IJA1</accession>
<comment type="subcellular location">
    <subcellularLocation>
        <location evidence="1">Cytoplasm</location>
    </subcellularLocation>
</comment>
<reference evidence="4 5" key="1">
    <citation type="submission" date="2020-07" db="EMBL/GenBank/DDBJ databases">
        <title>Endozoicomonas sp. nov., isolated from sediment.</title>
        <authorList>
            <person name="Gu T."/>
        </authorList>
    </citation>
    <scope>NUCLEOTIDE SEQUENCE [LARGE SCALE GENOMIC DNA]</scope>
    <source>
        <strain evidence="4 5">SM1973</strain>
    </source>
</reference>
<proteinExistence type="predicted"/>
<feature type="domain" description="CSD" evidence="3">
    <location>
        <begin position="1"/>
        <end position="62"/>
    </location>
</feature>
<dbReference type="InterPro" id="IPR012156">
    <property type="entry name" value="Cold_shock_CspA"/>
</dbReference>
<dbReference type="SMART" id="SM00357">
    <property type="entry name" value="CSP"/>
    <property type="match status" value="1"/>
</dbReference>
<dbReference type="EMBL" id="JACCKB010000259">
    <property type="protein sequence ID" value="NYZ70084.1"/>
    <property type="molecule type" value="Genomic_DNA"/>
</dbReference>
<dbReference type="GO" id="GO:0005829">
    <property type="term" value="C:cytosol"/>
    <property type="evidence" value="ECO:0007669"/>
    <property type="project" value="UniProtKB-ARBA"/>
</dbReference>
<dbReference type="AlphaFoldDB" id="A0A853IJA1"/>
<evidence type="ECO:0000259" key="3">
    <source>
        <dbReference type="PROSITE" id="PS51857"/>
    </source>
</evidence>
<evidence type="ECO:0000313" key="4">
    <source>
        <dbReference type="EMBL" id="NYZ70084.1"/>
    </source>
</evidence>
<dbReference type="PIRSF" id="PIRSF002599">
    <property type="entry name" value="Cold_shock_A"/>
    <property type="match status" value="1"/>
</dbReference>
<dbReference type="PRINTS" id="PR00050">
    <property type="entry name" value="COLDSHOCK"/>
</dbReference>
<keyword evidence="2" id="KW-0963">Cytoplasm</keyword>
<dbReference type="Proteomes" id="UP000569732">
    <property type="component" value="Unassembled WGS sequence"/>
</dbReference>
<dbReference type="RefSeq" id="WP_180572022.1">
    <property type="nucleotide sequence ID" value="NZ_JACCKB010000259.1"/>
</dbReference>
<name>A0A853IJA1_9GAMM</name>
<sequence>MSSGTVKFFNAQKGFGFIVPSEGKDLFFHKNDIQSREPRDGDKVEFEIGQSQKGPCAINVRVVN</sequence>
<dbReference type="Gene3D" id="2.40.50.140">
    <property type="entry name" value="Nucleic acid-binding proteins"/>
    <property type="match status" value="1"/>
</dbReference>
<keyword evidence="5" id="KW-1185">Reference proteome</keyword>
<dbReference type="Pfam" id="PF00313">
    <property type="entry name" value="CSD"/>
    <property type="match status" value="1"/>
</dbReference>
<dbReference type="GO" id="GO:0003676">
    <property type="term" value="F:nucleic acid binding"/>
    <property type="evidence" value="ECO:0007669"/>
    <property type="project" value="InterPro"/>
</dbReference>
<gene>
    <name evidence="4" type="ORF">H0A36_29140</name>
</gene>
<dbReference type="SUPFAM" id="SSF50249">
    <property type="entry name" value="Nucleic acid-binding proteins"/>
    <property type="match status" value="1"/>
</dbReference>